<reference evidence="1" key="1">
    <citation type="submission" date="2007-02" db="EMBL/GenBank/DDBJ databases">
        <title>Complete sequence of Mycobacterium sp. JLS.</title>
        <authorList>
            <consortium name="US DOE Joint Genome Institute"/>
            <person name="Copeland A."/>
            <person name="Lucas S."/>
            <person name="Lapidus A."/>
            <person name="Barry K."/>
            <person name="Detter J.C."/>
            <person name="Glavina del Rio T."/>
            <person name="Hammon N."/>
            <person name="Israni S."/>
            <person name="Dalin E."/>
            <person name="Tice H."/>
            <person name="Pitluck S."/>
            <person name="Chain P."/>
            <person name="Malfatti S."/>
            <person name="Shin M."/>
            <person name="Vergez L."/>
            <person name="Schmutz J."/>
            <person name="Larimer F."/>
            <person name="Land M."/>
            <person name="Hauser L."/>
            <person name="Kyrpides N."/>
            <person name="Mikhailova N."/>
            <person name="Miller C.D."/>
            <person name="Anderson A.J."/>
            <person name="Sims R.C."/>
            <person name="Richardson P."/>
        </authorList>
    </citation>
    <scope>NUCLEOTIDE SEQUENCE [LARGE SCALE GENOMIC DNA]</scope>
    <source>
        <strain evidence="1">JLS</strain>
    </source>
</reference>
<sequence length="101" mass="11345">MRSWRIRAPMTIRIPGGGGGHTCEIIRTWLFECVELLMYEGFVDTEVARFHYSRTGDGPPLLLIRGGGGWRFNFQAMIPVLAQRHTVYALDPPGQGLTDIV</sequence>
<dbReference type="KEGG" id="mjl:Mjls_4469"/>
<gene>
    <name evidence="1" type="ordered locus">Mjls_4469</name>
</gene>
<protein>
    <recommendedName>
        <fullName evidence="2">Alpha/beta hydrolase</fullName>
    </recommendedName>
</protein>
<evidence type="ECO:0000313" key="1">
    <source>
        <dbReference type="EMBL" id="ABO00240.1"/>
    </source>
</evidence>
<dbReference type="EMBL" id="CP000580">
    <property type="protein sequence ID" value="ABO00240.1"/>
    <property type="molecule type" value="Genomic_DNA"/>
</dbReference>
<dbReference type="InterPro" id="IPR029058">
    <property type="entry name" value="AB_hydrolase_fold"/>
</dbReference>
<proteinExistence type="predicted"/>
<name>A0A5Q5CLJ1_MYCSJ</name>
<dbReference type="Gene3D" id="3.40.50.1820">
    <property type="entry name" value="alpha/beta hydrolase"/>
    <property type="match status" value="1"/>
</dbReference>
<accession>A0A5Q5CLJ1</accession>
<dbReference type="AlphaFoldDB" id="A0A5Q5CLJ1"/>
<dbReference type="SUPFAM" id="SSF53474">
    <property type="entry name" value="alpha/beta-Hydrolases"/>
    <property type="match status" value="1"/>
</dbReference>
<organism evidence="1">
    <name type="scientific">Mycobacterium sp. (strain JLS)</name>
    <dbReference type="NCBI Taxonomy" id="164757"/>
    <lineage>
        <taxon>Bacteria</taxon>
        <taxon>Bacillati</taxon>
        <taxon>Actinomycetota</taxon>
        <taxon>Actinomycetes</taxon>
        <taxon>Mycobacteriales</taxon>
        <taxon>Mycobacteriaceae</taxon>
        <taxon>Mycobacterium</taxon>
    </lineage>
</organism>
<evidence type="ECO:0008006" key="2">
    <source>
        <dbReference type="Google" id="ProtNLM"/>
    </source>
</evidence>